<dbReference type="SUPFAM" id="SSF46894">
    <property type="entry name" value="C-terminal effector domain of the bipartite response regulators"/>
    <property type="match status" value="1"/>
</dbReference>
<evidence type="ECO:0000313" key="5">
    <source>
        <dbReference type="EMBL" id="SDN48170.1"/>
    </source>
</evidence>
<dbReference type="PRINTS" id="PR00038">
    <property type="entry name" value="HTHLUXR"/>
</dbReference>
<dbReference type="InterPro" id="IPR000792">
    <property type="entry name" value="Tscrpt_reg_LuxR_C"/>
</dbReference>
<reference evidence="6" key="1">
    <citation type="submission" date="2016-10" db="EMBL/GenBank/DDBJ databases">
        <authorList>
            <person name="Varghese N."/>
            <person name="Submissions S."/>
        </authorList>
    </citation>
    <scope>NUCLEOTIDE SEQUENCE [LARGE SCALE GENOMIC DNA]</scope>
    <source>
        <strain evidence="6">JCM 21621</strain>
    </source>
</reference>
<dbReference type="Pfam" id="PF17874">
    <property type="entry name" value="TPR_MalT"/>
    <property type="match status" value="1"/>
</dbReference>
<name>A0A1H0BRB5_9PSED</name>
<evidence type="ECO:0000256" key="3">
    <source>
        <dbReference type="ARBA" id="ARBA00023163"/>
    </source>
</evidence>
<dbReference type="InterPro" id="IPR011990">
    <property type="entry name" value="TPR-like_helical_dom_sf"/>
</dbReference>
<dbReference type="InterPro" id="IPR041664">
    <property type="entry name" value="AAA_16"/>
</dbReference>
<dbReference type="PANTHER" id="PTHR44688">
    <property type="entry name" value="DNA-BINDING TRANSCRIPTIONAL ACTIVATOR DEVR_DOSR"/>
    <property type="match status" value="1"/>
</dbReference>
<dbReference type="RefSeq" id="WP_084311574.1">
    <property type="nucleotide sequence ID" value="NZ_FNIJ01000003.1"/>
</dbReference>
<feature type="domain" description="HTH luxR-type" evidence="4">
    <location>
        <begin position="844"/>
        <end position="909"/>
    </location>
</feature>
<organism evidence="5 6">
    <name type="scientific">Pseudomonas jinjuensis</name>
    <dbReference type="NCBI Taxonomy" id="198616"/>
    <lineage>
        <taxon>Bacteria</taxon>
        <taxon>Pseudomonadati</taxon>
        <taxon>Pseudomonadota</taxon>
        <taxon>Gammaproteobacteria</taxon>
        <taxon>Pseudomonadales</taxon>
        <taxon>Pseudomonadaceae</taxon>
        <taxon>Pseudomonas</taxon>
    </lineage>
</organism>
<dbReference type="InterPro" id="IPR041617">
    <property type="entry name" value="TPR_MalT"/>
</dbReference>
<dbReference type="Pfam" id="PF13191">
    <property type="entry name" value="AAA_16"/>
    <property type="match status" value="1"/>
</dbReference>
<dbReference type="GO" id="GO:0006355">
    <property type="term" value="P:regulation of DNA-templated transcription"/>
    <property type="evidence" value="ECO:0007669"/>
    <property type="project" value="InterPro"/>
</dbReference>
<dbReference type="InterPro" id="IPR036388">
    <property type="entry name" value="WH-like_DNA-bd_sf"/>
</dbReference>
<keyword evidence="1" id="KW-0805">Transcription regulation</keyword>
<dbReference type="STRING" id="198616.SAMN05216193_103165"/>
<gene>
    <name evidence="5" type="ORF">SAMN05216193_103165</name>
</gene>
<dbReference type="PANTHER" id="PTHR44688:SF16">
    <property type="entry name" value="DNA-BINDING TRANSCRIPTIONAL ACTIVATOR DEVR_DOSR"/>
    <property type="match status" value="1"/>
</dbReference>
<dbReference type="CDD" id="cd06170">
    <property type="entry name" value="LuxR_C_like"/>
    <property type="match status" value="1"/>
</dbReference>
<dbReference type="Pfam" id="PF25873">
    <property type="entry name" value="WHD_MalT"/>
    <property type="match status" value="1"/>
</dbReference>
<evidence type="ECO:0000259" key="4">
    <source>
        <dbReference type="PROSITE" id="PS50043"/>
    </source>
</evidence>
<proteinExistence type="predicted"/>
<dbReference type="InterPro" id="IPR059106">
    <property type="entry name" value="WHD_MalT"/>
</dbReference>
<dbReference type="GO" id="GO:0003677">
    <property type="term" value="F:DNA binding"/>
    <property type="evidence" value="ECO:0007669"/>
    <property type="project" value="UniProtKB-KW"/>
</dbReference>
<dbReference type="EMBL" id="FNIJ01000003">
    <property type="protein sequence ID" value="SDN48170.1"/>
    <property type="molecule type" value="Genomic_DNA"/>
</dbReference>
<dbReference type="AlphaFoldDB" id="A0A1H0BRB5"/>
<evidence type="ECO:0000256" key="1">
    <source>
        <dbReference type="ARBA" id="ARBA00023015"/>
    </source>
</evidence>
<keyword evidence="2" id="KW-0238">DNA-binding</keyword>
<dbReference type="Gene3D" id="1.10.10.10">
    <property type="entry name" value="Winged helix-like DNA-binding domain superfamily/Winged helix DNA-binding domain"/>
    <property type="match status" value="1"/>
</dbReference>
<accession>A0A1H0BRB5</accession>
<dbReference type="Gene3D" id="3.40.50.300">
    <property type="entry name" value="P-loop containing nucleotide triphosphate hydrolases"/>
    <property type="match status" value="1"/>
</dbReference>
<dbReference type="PROSITE" id="PS50043">
    <property type="entry name" value="HTH_LUXR_2"/>
    <property type="match status" value="1"/>
</dbReference>
<dbReference type="Pfam" id="PF00196">
    <property type="entry name" value="GerE"/>
    <property type="match status" value="1"/>
</dbReference>
<protein>
    <submittedName>
        <fullName evidence="5">LuxR family transcriptional regulator, maltose regulon positive regulatory protein</fullName>
    </submittedName>
</protein>
<dbReference type="SUPFAM" id="SSF52540">
    <property type="entry name" value="P-loop containing nucleoside triphosphate hydrolases"/>
    <property type="match status" value="1"/>
</dbReference>
<keyword evidence="6" id="KW-1185">Reference proteome</keyword>
<evidence type="ECO:0000256" key="2">
    <source>
        <dbReference type="ARBA" id="ARBA00023125"/>
    </source>
</evidence>
<evidence type="ECO:0000313" key="6">
    <source>
        <dbReference type="Proteomes" id="UP000242957"/>
    </source>
</evidence>
<dbReference type="InterPro" id="IPR016032">
    <property type="entry name" value="Sig_transdc_resp-reg_C-effctor"/>
</dbReference>
<dbReference type="Gene3D" id="1.25.40.10">
    <property type="entry name" value="Tetratricopeptide repeat domain"/>
    <property type="match status" value="1"/>
</dbReference>
<sequence length="911" mass="101562">MPDFSMPGIPCPDRELQLVASTKVIPPRGARHLMPRDALIARLQEARRQRCVVIQGPAGCGKTSTLLAWRRELLALNFDVAWLSLTGEDNELTRFSHCLLASLAEVDPAMVREAAILTGRENDDLALEHWVITLVQGLAQRQQQLVLMLDDVHHLADRRNLLILQWLLDYAPAQFHLVLGSRAALPMPHTLTRLRTQGLLAEFDLRDLRFSLEESERFLREQLGRIERRDVEVLHELTDGWAAGLQLFAVDLKARHGASYPHVQVRDPGAFASYFEHEVLAHLAPEDLDLLLRASICNRFCSSLCAALTGQPYAQPRVLNRLARLDSENMFITRIESHERDVWYRLHPLLREALRNQLAGHPEIDQKALHAAARGWFSGRGHVDEAVHHAIQAGDVQAAADIVEACAIELLARGDLGQLPGLLRRLPPEQLQQRFALQLVMAHIHLYTRNFGAFGQSLAQLESTRERLDPCQRYHLTLLRGSMAMLRDDSAAAQAILPELLDIPEDADDYLQTGRSNVLAWLYMYQGEYEYARDILDAGERPGGSPRRSLIGRCVGGISLIIEGRITQAEHIFREVLEEAEQQGPSYGAVAFMAAGLLASVLYELNECESARTLLEPRIGVLERAAMPDSVLQALLVLALSHWLAGRRLEAHAQLDRLEEYASNYQLDRLLVTSLMTRQGWLRQEGQGEQAEAILREVEALAARYPDVAQGTEGEIRTFGKRAQIELCLLNKDFAGAATLLSPLIDAAEASRRWRRAATLRLQLALVEHARGNPGESRMQLIEALRLGHRLGLLRTLLSLSSRLPKLLAELLAENCLDPVLGFYVQRLLAVAAGPEHDAGASQEPAALGTLSEREGEVLALLAHAMPNKKIARALNVSPETVKWHLKNIYVKLGVSGRDEAIARMRDLSSG</sequence>
<dbReference type="SUPFAM" id="SSF48452">
    <property type="entry name" value="TPR-like"/>
    <property type="match status" value="1"/>
</dbReference>
<dbReference type="Proteomes" id="UP000242957">
    <property type="component" value="Unassembled WGS sequence"/>
</dbReference>
<dbReference type="InterPro" id="IPR027417">
    <property type="entry name" value="P-loop_NTPase"/>
</dbReference>
<dbReference type="SMART" id="SM00421">
    <property type="entry name" value="HTH_LUXR"/>
    <property type="match status" value="1"/>
</dbReference>
<keyword evidence="3" id="KW-0804">Transcription</keyword>